<dbReference type="AlphaFoldDB" id="A0A544YLF6"/>
<dbReference type="RefSeq" id="WP_142623186.1">
    <property type="nucleotide sequence ID" value="NZ_VIRM01000043.1"/>
</dbReference>
<evidence type="ECO:0000313" key="4">
    <source>
        <dbReference type="Proteomes" id="UP000316541"/>
    </source>
</evidence>
<sequence>MITPRTYSRTFARTVQAGAVLAASVTLAACTGSPGGPGKAASGEEEAPSAATTTTADSGPPALTPAAYREALDAAGRPARSTLAAIAKARTFKSLRQRIGRAESALGSAQERLGGLRPPADVAAEHADYVAALRGLNGRLGALEEDVSSRVLCNGTAVLAGLGRSGEFKDLRSAAGDLAKAGDYPVVRITPPARRTRRLGNGTILLSAIRGGRGSLTVKNGGTQDGVVTLVRGGRKAVSFYVRKRSTAKVANIKDGTYRVYFTTGVDYDRGARAFTRNCGFSKFDDAVKFQTVYSGYSVRWSDWTLTLDAVFGGNATTSDVDPDAFPA</sequence>
<feature type="compositionally biased region" description="Low complexity" evidence="1">
    <location>
        <begin position="48"/>
        <end position="61"/>
    </location>
</feature>
<comment type="caution">
    <text evidence="3">The sequence shown here is derived from an EMBL/GenBank/DDBJ whole genome shotgun (WGS) entry which is preliminary data.</text>
</comment>
<feature type="region of interest" description="Disordered" evidence="1">
    <location>
        <begin position="33"/>
        <end position="62"/>
    </location>
</feature>
<dbReference type="EMBL" id="VIRM01000043">
    <property type="protein sequence ID" value="TQS17603.1"/>
    <property type="molecule type" value="Genomic_DNA"/>
</dbReference>
<feature type="chain" id="PRO_5039340898" evidence="2">
    <location>
        <begin position="29"/>
        <end position="328"/>
    </location>
</feature>
<evidence type="ECO:0000313" key="3">
    <source>
        <dbReference type="EMBL" id="TQS17603.1"/>
    </source>
</evidence>
<organism evidence="3 4">
    <name type="scientific">Microbispora hainanensis</name>
    <dbReference type="NCBI Taxonomy" id="568844"/>
    <lineage>
        <taxon>Bacteria</taxon>
        <taxon>Bacillati</taxon>
        <taxon>Actinomycetota</taxon>
        <taxon>Actinomycetes</taxon>
        <taxon>Streptosporangiales</taxon>
        <taxon>Streptosporangiaceae</taxon>
        <taxon>Microbispora</taxon>
    </lineage>
</organism>
<gene>
    <name evidence="3" type="ORF">FLX08_28390</name>
</gene>
<accession>A0A544YLF6</accession>
<evidence type="ECO:0000256" key="1">
    <source>
        <dbReference type="SAM" id="MobiDB-lite"/>
    </source>
</evidence>
<evidence type="ECO:0000256" key="2">
    <source>
        <dbReference type="SAM" id="SignalP"/>
    </source>
</evidence>
<dbReference type="PROSITE" id="PS51257">
    <property type="entry name" value="PROKAR_LIPOPROTEIN"/>
    <property type="match status" value="1"/>
</dbReference>
<reference evidence="3 4" key="1">
    <citation type="submission" date="2019-07" db="EMBL/GenBank/DDBJ databases">
        <title>Microbispora hainanensis DSM 45428.</title>
        <authorList>
            <person name="Thawai C."/>
        </authorList>
    </citation>
    <scope>NUCLEOTIDE SEQUENCE [LARGE SCALE GENOMIC DNA]</scope>
    <source>
        <strain evidence="3 4">DSM 45428</strain>
    </source>
</reference>
<protein>
    <submittedName>
        <fullName evidence="3">Uncharacterized protein</fullName>
    </submittedName>
</protein>
<feature type="signal peptide" evidence="2">
    <location>
        <begin position="1"/>
        <end position="28"/>
    </location>
</feature>
<proteinExistence type="predicted"/>
<keyword evidence="2" id="KW-0732">Signal</keyword>
<dbReference type="Proteomes" id="UP000316541">
    <property type="component" value="Unassembled WGS sequence"/>
</dbReference>
<name>A0A544YLF6_9ACTN</name>